<reference evidence="2 3" key="1">
    <citation type="submission" date="2024-10" db="EMBL/GenBank/DDBJ databases">
        <title>The Natural Products Discovery Center: Release of the First 8490 Sequenced Strains for Exploring Actinobacteria Biosynthetic Diversity.</title>
        <authorList>
            <person name="Kalkreuter E."/>
            <person name="Kautsar S.A."/>
            <person name="Yang D."/>
            <person name="Bader C.D."/>
            <person name="Teijaro C.N."/>
            <person name="Fluegel L."/>
            <person name="Davis C.M."/>
            <person name="Simpson J.R."/>
            <person name="Lauterbach L."/>
            <person name="Steele A.D."/>
            <person name="Gui C."/>
            <person name="Meng S."/>
            <person name="Li G."/>
            <person name="Viehrig K."/>
            <person name="Ye F."/>
            <person name="Su P."/>
            <person name="Kiefer A.F."/>
            <person name="Nichols A."/>
            <person name="Cepeda A.J."/>
            <person name="Yan W."/>
            <person name="Fan B."/>
            <person name="Jiang Y."/>
            <person name="Adhikari A."/>
            <person name="Zheng C.-J."/>
            <person name="Schuster L."/>
            <person name="Cowan T.M."/>
            <person name="Smanski M.J."/>
            <person name="Chevrette M.G."/>
            <person name="De Carvalho L.P.S."/>
            <person name="Shen B."/>
        </authorList>
    </citation>
    <scope>NUCLEOTIDE SEQUENCE [LARGE SCALE GENOMIC DNA]</scope>
    <source>
        <strain evidence="2 3">NPDC017990</strain>
    </source>
</reference>
<protein>
    <submittedName>
        <fullName evidence="2">VlmB-like protein</fullName>
    </submittedName>
</protein>
<proteinExistence type="predicted"/>
<dbReference type="Gene3D" id="1.10.620.20">
    <property type="entry name" value="Ribonucleotide Reductase, subunit A"/>
    <property type="match status" value="1"/>
</dbReference>
<dbReference type="SUPFAM" id="SSF47240">
    <property type="entry name" value="Ferritin-like"/>
    <property type="match status" value="1"/>
</dbReference>
<dbReference type="EMBL" id="JBIRGQ010000005">
    <property type="protein sequence ID" value="MFH8548736.1"/>
    <property type="molecule type" value="Genomic_DNA"/>
</dbReference>
<dbReference type="InterPro" id="IPR009078">
    <property type="entry name" value="Ferritin-like_SF"/>
</dbReference>
<dbReference type="Proteomes" id="UP001610818">
    <property type="component" value="Unassembled WGS sequence"/>
</dbReference>
<dbReference type="InterPro" id="IPR012348">
    <property type="entry name" value="RNR-like"/>
</dbReference>
<organism evidence="2 3">
    <name type="scientific">Streptomyces longisporoflavus</name>
    <dbReference type="NCBI Taxonomy" id="28044"/>
    <lineage>
        <taxon>Bacteria</taxon>
        <taxon>Bacillati</taxon>
        <taxon>Actinomycetota</taxon>
        <taxon>Actinomycetes</taxon>
        <taxon>Kitasatosporales</taxon>
        <taxon>Streptomycetaceae</taxon>
        <taxon>Streptomyces</taxon>
    </lineage>
</organism>
<feature type="region of interest" description="Disordered" evidence="1">
    <location>
        <begin position="1"/>
        <end position="33"/>
    </location>
</feature>
<evidence type="ECO:0000313" key="3">
    <source>
        <dbReference type="Proteomes" id="UP001610818"/>
    </source>
</evidence>
<evidence type="ECO:0000313" key="2">
    <source>
        <dbReference type="EMBL" id="MFH8548736.1"/>
    </source>
</evidence>
<feature type="compositionally biased region" description="Low complexity" evidence="1">
    <location>
        <begin position="1"/>
        <end position="20"/>
    </location>
</feature>
<comment type="caution">
    <text evidence="2">The sequence shown here is derived from an EMBL/GenBank/DDBJ whole genome shotgun (WGS) entry which is preliminary data.</text>
</comment>
<name>A0ABW7QUS3_9ACTN</name>
<evidence type="ECO:0000256" key="1">
    <source>
        <dbReference type="SAM" id="MobiDB-lite"/>
    </source>
</evidence>
<gene>
    <name evidence="2" type="ORF">ACH4F9_27345</name>
</gene>
<dbReference type="RefSeq" id="WP_397715225.1">
    <property type="nucleotide sequence ID" value="NZ_JBIRGN010000005.1"/>
</dbReference>
<accession>A0ABW7QUS3</accession>
<sequence length="335" mass="36978">MTTSTTSTASRSSTASTASADIPVEADPDKAPSLLDGAENLELTPAVCDLRYWLNAVPRGTLRGGVLGHAADVRPLDVVREPGPLNSALTQELAYRSVAEEKATRAIGYLTALAPDNDCMEFYATQLIDEARHAMVFRNHLLQLGVPDAELPATVARLSDADREQVLVPLENLGLRVLRDERDFIGGVLVLTVLVEGVLAPAAELSERKWRVFDPAAADIERGAAIDEIRHLTVGSAIIRDHLRANPHEKERLLDLIGKGYALWHKLPTTEQLTRREELFQQGVERHGDLLGDYEIWPGRRLSDTTARERLETGQEWAARLQRTRLAHMGLEEAI</sequence>
<keyword evidence="3" id="KW-1185">Reference proteome</keyword>